<name>A0ACB7PMN2_9PEZI</name>
<organism evidence="1 2">
    <name type="scientific">Chaetomium tenue</name>
    <dbReference type="NCBI Taxonomy" id="1854479"/>
    <lineage>
        <taxon>Eukaryota</taxon>
        <taxon>Fungi</taxon>
        <taxon>Dikarya</taxon>
        <taxon>Ascomycota</taxon>
        <taxon>Pezizomycotina</taxon>
        <taxon>Sordariomycetes</taxon>
        <taxon>Sordariomycetidae</taxon>
        <taxon>Sordariales</taxon>
        <taxon>Chaetomiaceae</taxon>
        <taxon>Chaetomium</taxon>
    </lineage>
</organism>
<accession>A0ACB7PMN2</accession>
<protein>
    <submittedName>
        <fullName evidence="1">Uncharacterized protein</fullName>
    </submittedName>
</protein>
<dbReference type="Proteomes" id="UP000724584">
    <property type="component" value="Unassembled WGS sequence"/>
</dbReference>
<gene>
    <name evidence="1" type="ORF">F5144DRAFT_634258</name>
</gene>
<keyword evidence="2" id="KW-1185">Reference proteome</keyword>
<proteinExistence type="predicted"/>
<evidence type="ECO:0000313" key="2">
    <source>
        <dbReference type="Proteomes" id="UP000724584"/>
    </source>
</evidence>
<sequence>MSLSKVPRGARWAPVSGSANLDLAYRQLWNKPDKAYAYVCWCQPPFPESDDEDEGKEKEEEKKENDCDGGDTCICGKPAQEQPDYKWITTYACRRKFMCQVDMARIRDPANFDMYTFNDHAARDFVEANGNWREQWVVCETLSFFLQTDLAADLLEMGEVDTIIPLIRLVGRTVLAMLAQLERQHRLGPDSEVKNLGLIMSIYIKTARNMQINELLNDGDEETVELKLPDGSTEKYTFDLGKLDEYILGYAERHSITVPDAPQDVEGAAEELPARTVEDLWNTAESFRQYESDQGTTNGPGETPAVGGDRYDITTWSSAERREASFNKRDPFSKKEIAALKLGFMLGFE</sequence>
<comment type="caution">
    <text evidence="1">The sequence shown here is derived from an EMBL/GenBank/DDBJ whole genome shotgun (WGS) entry which is preliminary data.</text>
</comment>
<evidence type="ECO:0000313" key="1">
    <source>
        <dbReference type="EMBL" id="KAH6649243.1"/>
    </source>
</evidence>
<dbReference type="EMBL" id="JAGIZQ010000001">
    <property type="protein sequence ID" value="KAH6649243.1"/>
    <property type="molecule type" value="Genomic_DNA"/>
</dbReference>
<reference evidence="1 2" key="1">
    <citation type="journal article" date="2021" name="Nat. Commun.">
        <title>Genetic determinants of endophytism in the Arabidopsis root mycobiome.</title>
        <authorList>
            <person name="Mesny F."/>
            <person name="Miyauchi S."/>
            <person name="Thiergart T."/>
            <person name="Pickel B."/>
            <person name="Atanasova L."/>
            <person name="Karlsson M."/>
            <person name="Huettel B."/>
            <person name="Barry K.W."/>
            <person name="Haridas S."/>
            <person name="Chen C."/>
            <person name="Bauer D."/>
            <person name="Andreopoulos W."/>
            <person name="Pangilinan J."/>
            <person name="LaButti K."/>
            <person name="Riley R."/>
            <person name="Lipzen A."/>
            <person name="Clum A."/>
            <person name="Drula E."/>
            <person name="Henrissat B."/>
            <person name="Kohler A."/>
            <person name="Grigoriev I.V."/>
            <person name="Martin F.M."/>
            <person name="Hacquard S."/>
        </authorList>
    </citation>
    <scope>NUCLEOTIDE SEQUENCE [LARGE SCALE GENOMIC DNA]</scope>
    <source>
        <strain evidence="1 2">MPI-SDFR-AT-0079</strain>
    </source>
</reference>